<name>A0A501X395_9GAMM</name>
<proteinExistence type="predicted"/>
<evidence type="ECO:0000256" key="1">
    <source>
        <dbReference type="SAM" id="Phobius"/>
    </source>
</evidence>
<reference evidence="2 3" key="1">
    <citation type="submission" date="2019-06" db="EMBL/GenBank/DDBJ databases">
        <title>A novel bacterium of genus Marinomonas, isolated from coastal sand.</title>
        <authorList>
            <person name="Huang H."/>
            <person name="Mo K."/>
            <person name="Hu Y."/>
        </authorList>
    </citation>
    <scope>NUCLEOTIDE SEQUENCE [LARGE SCALE GENOMIC DNA]</scope>
    <source>
        <strain evidence="2 3">HB171799</strain>
    </source>
</reference>
<dbReference type="SUPFAM" id="SSF141318">
    <property type="entry name" value="TM0957-like"/>
    <property type="match status" value="1"/>
</dbReference>
<comment type="caution">
    <text evidence="2">The sequence shown here is derived from an EMBL/GenBank/DDBJ whole genome shotgun (WGS) entry which is preliminary data.</text>
</comment>
<dbReference type="InterPro" id="IPR036215">
    <property type="entry name" value="TM0957-like_sf"/>
</dbReference>
<keyword evidence="3" id="KW-1185">Reference proteome</keyword>
<dbReference type="Pfam" id="PF10054">
    <property type="entry name" value="DUF2291"/>
    <property type="match status" value="1"/>
</dbReference>
<dbReference type="EMBL" id="VFRR01000003">
    <property type="protein sequence ID" value="TPE54975.1"/>
    <property type="molecule type" value="Genomic_DNA"/>
</dbReference>
<keyword evidence="1" id="KW-0472">Membrane</keyword>
<evidence type="ECO:0000313" key="2">
    <source>
        <dbReference type="EMBL" id="TPE54975.1"/>
    </source>
</evidence>
<gene>
    <name evidence="2" type="ORF">FJM67_02660</name>
</gene>
<protein>
    <submittedName>
        <fullName evidence="2">DUF2291 domain-containing protein</fullName>
    </submittedName>
</protein>
<organism evidence="2 3">
    <name type="scientific">Maribrevibacterium harenarium</name>
    <dbReference type="NCBI Taxonomy" id="2589817"/>
    <lineage>
        <taxon>Bacteria</taxon>
        <taxon>Pseudomonadati</taxon>
        <taxon>Pseudomonadota</taxon>
        <taxon>Gammaproteobacteria</taxon>
        <taxon>Oceanospirillales</taxon>
        <taxon>Oceanospirillaceae</taxon>
        <taxon>Maribrevibacterium</taxon>
    </lineage>
</organism>
<keyword evidence="1" id="KW-1133">Transmembrane helix</keyword>
<evidence type="ECO:0000313" key="3">
    <source>
        <dbReference type="Proteomes" id="UP000315901"/>
    </source>
</evidence>
<keyword evidence="1" id="KW-0812">Transmembrane</keyword>
<dbReference type="OrthoDB" id="6631333at2"/>
<feature type="transmembrane region" description="Helical" evidence="1">
    <location>
        <begin position="16"/>
        <end position="33"/>
    </location>
</feature>
<sequence>MGTELSNQITQQKRKLIAMSGLAAAALVGAMVLDTKVIVNGSLEDLRQQAFSPDNYAKIHYPEIKAFVLEKAVDGQTLLSALKEDKKAAGQQYGVAGGIGPVIPVTFSGQVLDGRSGVFKIKIPGFPDNQTVRMQTGPAINGTDLRDATGKIQFGEFKNQIEYQDVGAAINRVMKADTLANLDQDNLSGQEIDVTGVFRLINAKNWLVTPVEVSVR</sequence>
<accession>A0A501X395</accession>
<dbReference type="PIRSF" id="PIRSF033535">
    <property type="entry name" value="UCP033535_plp"/>
    <property type="match status" value="1"/>
</dbReference>
<dbReference type="RefSeq" id="WP_140587143.1">
    <property type="nucleotide sequence ID" value="NZ_VFRR01000003.1"/>
</dbReference>
<dbReference type="InterPro" id="IPR014582">
    <property type="entry name" value="UCP033535_lipo"/>
</dbReference>
<dbReference type="Proteomes" id="UP000315901">
    <property type="component" value="Unassembled WGS sequence"/>
</dbReference>
<dbReference type="AlphaFoldDB" id="A0A501X395"/>